<proteinExistence type="predicted"/>
<dbReference type="AlphaFoldDB" id="A0A9P8NWV0"/>
<dbReference type="Proteomes" id="UP000769157">
    <property type="component" value="Unassembled WGS sequence"/>
</dbReference>
<dbReference type="RefSeq" id="XP_046058852.1">
    <property type="nucleotide sequence ID" value="XM_046207160.1"/>
</dbReference>
<comment type="caution">
    <text evidence="2">The sequence shown here is derived from an EMBL/GenBank/DDBJ whole genome shotgun (WGS) entry which is preliminary data.</text>
</comment>
<reference evidence="2" key="2">
    <citation type="submission" date="2021-01" db="EMBL/GenBank/DDBJ databases">
        <authorList>
            <person name="Schikora-Tamarit M.A."/>
        </authorList>
    </citation>
    <scope>NUCLEOTIDE SEQUENCE</scope>
    <source>
        <strain evidence="2">CBS6075</strain>
    </source>
</reference>
<feature type="region of interest" description="Disordered" evidence="1">
    <location>
        <begin position="56"/>
        <end position="77"/>
    </location>
</feature>
<gene>
    <name evidence="2" type="ORF">OGAPHI_005926</name>
</gene>
<organism evidence="2 3">
    <name type="scientific">Ogataea philodendri</name>
    <dbReference type="NCBI Taxonomy" id="1378263"/>
    <lineage>
        <taxon>Eukaryota</taxon>
        <taxon>Fungi</taxon>
        <taxon>Dikarya</taxon>
        <taxon>Ascomycota</taxon>
        <taxon>Saccharomycotina</taxon>
        <taxon>Pichiomycetes</taxon>
        <taxon>Pichiales</taxon>
        <taxon>Pichiaceae</taxon>
        <taxon>Ogataea</taxon>
    </lineage>
</organism>
<protein>
    <submittedName>
        <fullName evidence="2">Uncharacterized protein</fullName>
    </submittedName>
</protein>
<evidence type="ECO:0000256" key="1">
    <source>
        <dbReference type="SAM" id="MobiDB-lite"/>
    </source>
</evidence>
<reference evidence="2" key="1">
    <citation type="journal article" date="2021" name="Open Biol.">
        <title>Shared evolutionary footprints suggest mitochondrial oxidative damage underlies multiple complex I losses in fungi.</title>
        <authorList>
            <person name="Schikora-Tamarit M.A."/>
            <person name="Marcet-Houben M."/>
            <person name="Nosek J."/>
            <person name="Gabaldon T."/>
        </authorList>
    </citation>
    <scope>NUCLEOTIDE SEQUENCE</scope>
    <source>
        <strain evidence="2">CBS6075</strain>
    </source>
</reference>
<evidence type="ECO:0000313" key="2">
    <source>
        <dbReference type="EMBL" id="KAH3661748.1"/>
    </source>
</evidence>
<dbReference type="GeneID" id="70237890"/>
<sequence>MARAPPTKKIVSLNEERVGDHGTEQTLEPTKITCVDILSHRRLPVAEAVHVVERVTSNHGDEGEHHQANSQNDFTEREPELRLSIIFDSTHVDEEIKCQFHGNRDGRRIVVSPVVDQGVEQGKLERDQGALQHPKVPTSHETERLVNTSLG</sequence>
<accession>A0A9P8NWV0</accession>
<name>A0A9P8NWV0_9ASCO</name>
<feature type="region of interest" description="Disordered" evidence="1">
    <location>
        <begin position="122"/>
        <end position="151"/>
    </location>
</feature>
<evidence type="ECO:0000313" key="3">
    <source>
        <dbReference type="Proteomes" id="UP000769157"/>
    </source>
</evidence>
<keyword evidence="3" id="KW-1185">Reference proteome</keyword>
<dbReference type="EMBL" id="JAEUBE010000414">
    <property type="protein sequence ID" value="KAH3661748.1"/>
    <property type="molecule type" value="Genomic_DNA"/>
</dbReference>